<keyword evidence="10" id="KW-1185">Reference proteome</keyword>
<dbReference type="EC" id="4.1.2.25" evidence="4"/>
<dbReference type="GO" id="GO:0004150">
    <property type="term" value="F:dihydroneopterin aldolase activity"/>
    <property type="evidence" value="ECO:0007669"/>
    <property type="project" value="UniProtKB-EC"/>
</dbReference>
<comment type="pathway">
    <text evidence="2">Cofactor biosynthesis; tetrahydrofolate biosynthesis; 2-amino-4-hydroxy-6-hydroxymethyl-7,8-dihydropteridine diphosphate from 7,8-dihydroneopterin triphosphate: step 3/4.</text>
</comment>
<evidence type="ECO:0000256" key="1">
    <source>
        <dbReference type="ARBA" id="ARBA00001353"/>
    </source>
</evidence>
<dbReference type="AlphaFoldDB" id="A0A017HTW8"/>
<evidence type="ECO:0000256" key="4">
    <source>
        <dbReference type="ARBA" id="ARBA00013043"/>
    </source>
</evidence>
<evidence type="ECO:0000256" key="5">
    <source>
        <dbReference type="ARBA" id="ARBA00022909"/>
    </source>
</evidence>
<dbReference type="SUPFAM" id="SSF55620">
    <property type="entry name" value="Tetrahydrobiopterin biosynthesis enzymes-like"/>
    <property type="match status" value="1"/>
</dbReference>
<dbReference type="PANTHER" id="PTHR42844:SF1">
    <property type="entry name" value="DIHYDRONEOPTERIN ALDOLASE 1-RELATED"/>
    <property type="match status" value="1"/>
</dbReference>
<dbReference type="GO" id="GO:0046656">
    <property type="term" value="P:folic acid biosynthetic process"/>
    <property type="evidence" value="ECO:0007669"/>
    <property type="project" value="UniProtKB-KW"/>
</dbReference>
<dbReference type="STRING" id="442562.Rumeso_00512"/>
<dbReference type="Gene3D" id="3.30.1130.10">
    <property type="match status" value="1"/>
</dbReference>
<evidence type="ECO:0000256" key="3">
    <source>
        <dbReference type="ARBA" id="ARBA00005708"/>
    </source>
</evidence>
<feature type="domain" description="Dihydroneopterin aldolase/epimerase" evidence="8">
    <location>
        <begin position="29"/>
        <end position="136"/>
    </location>
</feature>
<dbReference type="Proteomes" id="UP000019666">
    <property type="component" value="Unassembled WGS sequence"/>
</dbReference>
<dbReference type="InterPro" id="IPR006156">
    <property type="entry name" value="Dihydroneopterin_aldolase"/>
</dbReference>
<dbReference type="GO" id="GO:0005737">
    <property type="term" value="C:cytoplasm"/>
    <property type="evidence" value="ECO:0007669"/>
    <property type="project" value="TreeGrafter"/>
</dbReference>
<comment type="caution">
    <text evidence="9">The sequence shown here is derived from an EMBL/GenBank/DDBJ whole genome shotgun (WGS) entry which is preliminary data.</text>
</comment>
<evidence type="ECO:0000256" key="2">
    <source>
        <dbReference type="ARBA" id="ARBA00005013"/>
    </source>
</evidence>
<evidence type="ECO:0000313" key="9">
    <source>
        <dbReference type="EMBL" id="EYD77785.1"/>
    </source>
</evidence>
<dbReference type="InterPro" id="IPR006157">
    <property type="entry name" value="FolB_dom"/>
</dbReference>
<protein>
    <recommendedName>
        <fullName evidence="4">dihydroneopterin aldolase</fullName>
        <ecNumber evidence="4">4.1.2.25</ecNumber>
    </recommendedName>
    <alternativeName>
        <fullName evidence="7">7,8-dihydroneopterin aldolase</fullName>
    </alternativeName>
</protein>
<reference evidence="9 10" key="1">
    <citation type="submission" date="2013-02" db="EMBL/GenBank/DDBJ databases">
        <authorList>
            <person name="Fiebig A."/>
            <person name="Goeker M."/>
            <person name="Klenk H.-P.P."/>
        </authorList>
    </citation>
    <scope>NUCLEOTIDE SEQUENCE [LARGE SCALE GENOMIC DNA]</scope>
    <source>
        <strain evidence="9 10">DSM 19309</strain>
    </source>
</reference>
<evidence type="ECO:0000313" key="10">
    <source>
        <dbReference type="Proteomes" id="UP000019666"/>
    </source>
</evidence>
<gene>
    <name evidence="9" type="ORF">Rumeso_00512</name>
</gene>
<dbReference type="HOGENOM" id="CLU_854956_0_0_5"/>
<name>A0A017HTW8_9RHOB</name>
<evidence type="ECO:0000256" key="6">
    <source>
        <dbReference type="ARBA" id="ARBA00023239"/>
    </source>
</evidence>
<dbReference type="SMART" id="SM00905">
    <property type="entry name" value="FolB"/>
    <property type="match status" value="1"/>
</dbReference>
<dbReference type="RefSeq" id="WP_037281177.1">
    <property type="nucleotide sequence ID" value="NZ_KK088582.1"/>
</dbReference>
<comment type="similarity">
    <text evidence="3">Belongs to the DHNA family.</text>
</comment>
<comment type="catalytic activity">
    <reaction evidence="1">
        <text>7,8-dihydroneopterin = 6-hydroxymethyl-7,8-dihydropterin + glycolaldehyde</text>
        <dbReference type="Rhea" id="RHEA:10540"/>
        <dbReference type="ChEBI" id="CHEBI:17001"/>
        <dbReference type="ChEBI" id="CHEBI:17071"/>
        <dbReference type="ChEBI" id="CHEBI:44841"/>
        <dbReference type="EC" id="4.1.2.25"/>
    </reaction>
</comment>
<evidence type="ECO:0000259" key="8">
    <source>
        <dbReference type="SMART" id="SM00905"/>
    </source>
</evidence>
<evidence type="ECO:0000256" key="7">
    <source>
        <dbReference type="ARBA" id="ARBA00032903"/>
    </source>
</evidence>
<proteinExistence type="inferred from homology"/>
<dbReference type="PATRIC" id="fig|442562.3.peg.511"/>
<keyword evidence="6 9" id="KW-0456">Lyase</keyword>
<dbReference type="InterPro" id="IPR043133">
    <property type="entry name" value="GTP-CH-I_C/QueF"/>
</dbReference>
<sequence length="301" mass="31919">MTSDDLRTAFGPLTDRAEAMAGPDPLDRISLRDHLVEVEIGAFQVERGIRQRLRFDIVVEVHPLGDAGDDVDRILSYDKLAEAVAAGLAAERLNLLETLAERVAARILREPQAERVFLRIEKLDRGPGDLGVEVVRSRREVGEAASDHPPRPRVVLLGGAAPGGPDLSILLDRPGGPLVLCVDGPDTATPVAGTEPAQRHIDLLALDQAAWALASRDARLLVVGTRTELDWALRQGLPSVWAPSKMVLDAVGGPEGADPLALAAWLAGVLGATELRLIGREPPDGFTAPVPVATGLPKGTA</sequence>
<organism evidence="9 10">
    <name type="scientific">Rubellimicrobium mesophilum DSM 19309</name>
    <dbReference type="NCBI Taxonomy" id="442562"/>
    <lineage>
        <taxon>Bacteria</taxon>
        <taxon>Pseudomonadati</taxon>
        <taxon>Pseudomonadota</taxon>
        <taxon>Alphaproteobacteria</taxon>
        <taxon>Rhodobacterales</taxon>
        <taxon>Roseobacteraceae</taxon>
        <taxon>Rubellimicrobium</taxon>
    </lineage>
</organism>
<dbReference type="PANTHER" id="PTHR42844">
    <property type="entry name" value="DIHYDRONEOPTERIN ALDOLASE 1-RELATED"/>
    <property type="match status" value="1"/>
</dbReference>
<keyword evidence="5" id="KW-0289">Folate biosynthesis</keyword>
<dbReference type="OrthoDB" id="7678026at2"/>
<accession>A0A017HTW8</accession>
<dbReference type="Pfam" id="PF02152">
    <property type="entry name" value="FolB"/>
    <property type="match status" value="1"/>
</dbReference>
<dbReference type="EMBL" id="AOSK01000021">
    <property type="protein sequence ID" value="EYD77785.1"/>
    <property type="molecule type" value="Genomic_DNA"/>
</dbReference>